<accession>A0ACD1IRS6</accession>
<dbReference type="EMBL" id="KZ824539">
    <property type="protein sequence ID" value="RAK92377.1"/>
    <property type="molecule type" value="Genomic_DNA"/>
</dbReference>
<dbReference type="Proteomes" id="UP000249748">
    <property type="component" value="Unassembled WGS sequence"/>
</dbReference>
<protein>
    <submittedName>
        <fullName evidence="1">Uncharacterized protein</fullName>
    </submittedName>
</protein>
<sequence>MKLGSAPLTQLAIFSTPSPYSHCLCSVPLILSSFLVEQLSSLTCHMKHLNPGGATQLCFSLIICKGPFQISSPGFSGMYNQGPGLSILQNEMKT</sequence>
<proteinExistence type="predicted"/>
<evidence type="ECO:0000313" key="1">
    <source>
        <dbReference type="EMBL" id="RAK92377.1"/>
    </source>
</evidence>
<evidence type="ECO:0000313" key="2">
    <source>
        <dbReference type="Proteomes" id="UP000249748"/>
    </source>
</evidence>
<keyword evidence="2" id="KW-1185">Reference proteome</keyword>
<gene>
    <name evidence="1" type="ORF">BO79DRAFT_64465</name>
</gene>
<name>A0ACD1IRS6_9EURO</name>
<reference evidence="1" key="1">
    <citation type="submission" date="2018-02" db="EMBL/GenBank/DDBJ databases">
        <title>The genomes of Aspergillus section Nigri reveals drivers in fungal speciation.</title>
        <authorList>
            <consortium name="DOE Joint Genome Institute"/>
            <person name="Vesth T.C."/>
            <person name="Nybo J."/>
            <person name="Theobald S."/>
            <person name="Brandl J."/>
            <person name="Frisvad J.C."/>
            <person name="Nielsen K.F."/>
            <person name="Lyhne E.K."/>
            <person name="Kogle M.E."/>
            <person name="Kuo A."/>
            <person name="Riley R."/>
            <person name="Clum A."/>
            <person name="Nolan M."/>
            <person name="Lipzen A."/>
            <person name="Salamov A."/>
            <person name="Henrissat B."/>
            <person name="Wiebenga A."/>
            <person name="De vries R.P."/>
            <person name="Grigoriev I.V."/>
            <person name="Mortensen U.H."/>
            <person name="Andersen M.R."/>
            <person name="Baker S.E."/>
        </authorList>
    </citation>
    <scope>NUCLEOTIDE SEQUENCE</scope>
    <source>
        <strain evidence="1">CBS 115574</strain>
    </source>
</reference>
<organism evidence="1 2">
    <name type="scientific">Aspergillus costaricaensis CBS 115574</name>
    <dbReference type="NCBI Taxonomy" id="1448317"/>
    <lineage>
        <taxon>Eukaryota</taxon>
        <taxon>Fungi</taxon>
        <taxon>Dikarya</taxon>
        <taxon>Ascomycota</taxon>
        <taxon>Pezizomycotina</taxon>
        <taxon>Eurotiomycetes</taxon>
        <taxon>Eurotiomycetidae</taxon>
        <taxon>Eurotiales</taxon>
        <taxon>Aspergillaceae</taxon>
        <taxon>Aspergillus</taxon>
        <taxon>Aspergillus subgen. Circumdati</taxon>
    </lineage>
</organism>